<dbReference type="InterPro" id="IPR042095">
    <property type="entry name" value="SUMF_sf"/>
</dbReference>
<protein>
    <submittedName>
        <fullName evidence="3">Formylglycine-generating enzyme family protein</fullName>
    </submittedName>
</protein>
<dbReference type="RefSeq" id="WP_136405446.1">
    <property type="nucleotide sequence ID" value="NZ_SSWX01000004.1"/>
</dbReference>
<dbReference type="InterPro" id="IPR051043">
    <property type="entry name" value="Sulfatase_Mod_Factor_Kinase"/>
</dbReference>
<dbReference type="OrthoDB" id="9768004at2"/>
<dbReference type="InterPro" id="IPR016187">
    <property type="entry name" value="CTDL_fold"/>
</dbReference>
<organism evidence="3 4">
    <name type="scientific">Lampropedia aestuarii</name>
    <dbReference type="NCBI Taxonomy" id="2562762"/>
    <lineage>
        <taxon>Bacteria</taxon>
        <taxon>Pseudomonadati</taxon>
        <taxon>Pseudomonadota</taxon>
        <taxon>Betaproteobacteria</taxon>
        <taxon>Burkholderiales</taxon>
        <taxon>Comamonadaceae</taxon>
        <taxon>Lampropedia</taxon>
    </lineage>
</organism>
<evidence type="ECO:0000313" key="3">
    <source>
        <dbReference type="EMBL" id="THJ35249.1"/>
    </source>
</evidence>
<dbReference type="Proteomes" id="UP000306236">
    <property type="component" value="Unassembled WGS sequence"/>
</dbReference>
<gene>
    <name evidence="3" type="ORF">E8K88_04430</name>
</gene>
<keyword evidence="1" id="KW-0732">Signal</keyword>
<dbReference type="Pfam" id="PF03781">
    <property type="entry name" value="FGE-sulfatase"/>
    <property type="match status" value="1"/>
</dbReference>
<feature type="chain" id="PRO_5020277843" evidence="1">
    <location>
        <begin position="24"/>
        <end position="455"/>
    </location>
</feature>
<evidence type="ECO:0000313" key="4">
    <source>
        <dbReference type="Proteomes" id="UP000306236"/>
    </source>
</evidence>
<dbReference type="EMBL" id="SSWX01000004">
    <property type="protein sequence ID" value="THJ35249.1"/>
    <property type="molecule type" value="Genomic_DNA"/>
</dbReference>
<feature type="signal peptide" evidence="1">
    <location>
        <begin position="1"/>
        <end position="23"/>
    </location>
</feature>
<evidence type="ECO:0000259" key="2">
    <source>
        <dbReference type="Pfam" id="PF03781"/>
    </source>
</evidence>
<reference evidence="3 4" key="1">
    <citation type="submission" date="2019-04" db="EMBL/GenBank/DDBJ databases">
        <title>Lampropedia sp YIM MLB12 draf genome.</title>
        <authorList>
            <person name="Wang Y.-X."/>
        </authorList>
    </citation>
    <scope>NUCLEOTIDE SEQUENCE [LARGE SCALE GENOMIC DNA]</scope>
    <source>
        <strain evidence="3 4">YIM MLB12</strain>
    </source>
</reference>
<comment type="caution">
    <text evidence="3">The sequence shown here is derived from an EMBL/GenBank/DDBJ whole genome shotgun (WGS) entry which is preliminary data.</text>
</comment>
<feature type="domain" description="Sulfatase-modifying factor enzyme-like" evidence="2">
    <location>
        <begin position="176"/>
        <end position="453"/>
    </location>
</feature>
<keyword evidence="4" id="KW-1185">Reference proteome</keyword>
<dbReference type="InterPro" id="IPR005532">
    <property type="entry name" value="SUMF_dom"/>
</dbReference>
<name>A0A4S5BS62_9BURK</name>
<dbReference type="PANTHER" id="PTHR23150">
    <property type="entry name" value="SULFATASE MODIFYING FACTOR 1, 2"/>
    <property type="match status" value="1"/>
</dbReference>
<dbReference type="PANTHER" id="PTHR23150:SF19">
    <property type="entry name" value="FORMYLGLYCINE-GENERATING ENZYME"/>
    <property type="match status" value="1"/>
</dbReference>
<dbReference type="Gene3D" id="3.90.1580.10">
    <property type="entry name" value="paralog of FGE (formylglycine-generating enzyme)"/>
    <property type="match status" value="1"/>
</dbReference>
<dbReference type="PROSITE" id="PS51257">
    <property type="entry name" value="PROKAR_LIPOPROTEIN"/>
    <property type="match status" value="1"/>
</dbReference>
<evidence type="ECO:0000256" key="1">
    <source>
        <dbReference type="SAM" id="SignalP"/>
    </source>
</evidence>
<proteinExistence type="predicted"/>
<dbReference type="GO" id="GO:0120147">
    <property type="term" value="F:formylglycine-generating oxidase activity"/>
    <property type="evidence" value="ECO:0007669"/>
    <property type="project" value="TreeGrafter"/>
</dbReference>
<dbReference type="SUPFAM" id="SSF56436">
    <property type="entry name" value="C-type lectin-like"/>
    <property type="match status" value="1"/>
</dbReference>
<sequence length="455" mass="50022">MPHQKSHKILAALAIAGVGGALTACHSSHEETPTDLAEFHQLRATLNAAAQTVQWPDGYCASTYGSIQQQAGLLRQAALVTQQQELADNAEQLALQAAAMQESPCELAESGALTDGQLQTRYLRADMTAWLWKLQLLAEGGSQVLPPITAVVNPVDARNFRPLTHFQDAPELLSSQLVVLPAGQFWIGGTEQEHAALNVDAYRAAWEIPRRPVMIEQAFAMASTEVTVADFETFLNDSGYQVSRGCLGFPGFPAMDDPNYTMDVPTWSWRYPGFAQDKNEPVLCVTRGDAMAYAQWLSAKTGATYRLPSEAEWEYAARAGTETPYFWGDSIEEGCRYAAIYDLSTDAATGFGFVTAQCNDGTPYTASVGSFLPNPWGLYDMTGNAREWVSDAWEDSYATGPVNQNPRTAGVAQFPVLRGGGWNYMPQNERIAYRSAYYSLELKSNMWGFRLVREL</sequence>
<dbReference type="AlphaFoldDB" id="A0A4S5BS62"/>
<accession>A0A4S5BS62</accession>